<sequence length="182" mass="20930">MCDTCISILGKNAKPHGGNYCILAKSLYCNLCSVYGHSPANCKKGELRNFRSTEGVLQEEPIIYDISDDESRLIFVSDSERAFSSMLIANKIVPMACQEKGRLDERDYTENKKRLVEFLKSVGKKLVLVSIPWTKPEDQQLKDLIQQFPDDWKQVAIRMERRTQDHCKARWSVLNSKKIKTK</sequence>
<dbReference type="InterPro" id="IPR001005">
    <property type="entry name" value="SANT/Myb"/>
</dbReference>
<feature type="domain" description="HTH myb-type" evidence="2">
    <location>
        <begin position="132"/>
        <end position="179"/>
    </location>
</feature>
<protein>
    <submittedName>
        <fullName evidence="3">Uncharacterized protein</fullName>
    </submittedName>
</protein>
<dbReference type="InterPro" id="IPR017930">
    <property type="entry name" value="Myb_dom"/>
</dbReference>
<dbReference type="Gene3D" id="1.10.10.60">
    <property type="entry name" value="Homeodomain-like"/>
    <property type="match status" value="1"/>
</dbReference>
<dbReference type="PROSITE" id="PS51294">
    <property type="entry name" value="HTH_MYB"/>
    <property type="match status" value="1"/>
</dbReference>
<dbReference type="CDD" id="cd00167">
    <property type="entry name" value="SANT"/>
    <property type="match status" value="1"/>
</dbReference>
<dbReference type="SMART" id="SM00717">
    <property type="entry name" value="SANT"/>
    <property type="match status" value="1"/>
</dbReference>
<dbReference type="Pfam" id="PF00249">
    <property type="entry name" value="Myb_DNA-binding"/>
    <property type="match status" value="1"/>
</dbReference>
<proteinExistence type="predicted"/>
<dbReference type="EMBL" id="MN740741">
    <property type="protein sequence ID" value="QHU09669.1"/>
    <property type="molecule type" value="Genomic_DNA"/>
</dbReference>
<evidence type="ECO:0000259" key="2">
    <source>
        <dbReference type="PROSITE" id="PS51294"/>
    </source>
</evidence>
<dbReference type="SUPFAM" id="SSF46689">
    <property type="entry name" value="Homeodomain-like"/>
    <property type="match status" value="1"/>
</dbReference>
<dbReference type="AlphaFoldDB" id="A0A6C0JVX8"/>
<accession>A0A6C0JVX8</accession>
<dbReference type="PROSITE" id="PS50090">
    <property type="entry name" value="MYB_LIKE"/>
    <property type="match status" value="1"/>
</dbReference>
<reference evidence="3" key="1">
    <citation type="journal article" date="2020" name="Nature">
        <title>Giant virus diversity and host interactions through global metagenomics.</title>
        <authorList>
            <person name="Schulz F."/>
            <person name="Roux S."/>
            <person name="Paez-Espino D."/>
            <person name="Jungbluth S."/>
            <person name="Walsh D.A."/>
            <person name="Denef V.J."/>
            <person name="McMahon K.D."/>
            <person name="Konstantinidis K.T."/>
            <person name="Eloe-Fadrosh E.A."/>
            <person name="Kyrpides N.C."/>
            <person name="Woyke T."/>
        </authorList>
    </citation>
    <scope>NUCLEOTIDE SEQUENCE</scope>
    <source>
        <strain evidence="3">GVMAG-S-1101164-105</strain>
    </source>
</reference>
<feature type="domain" description="Myb-like" evidence="1">
    <location>
        <begin position="132"/>
        <end position="175"/>
    </location>
</feature>
<organism evidence="3">
    <name type="scientific">viral metagenome</name>
    <dbReference type="NCBI Taxonomy" id="1070528"/>
    <lineage>
        <taxon>unclassified sequences</taxon>
        <taxon>metagenomes</taxon>
        <taxon>organismal metagenomes</taxon>
    </lineage>
</organism>
<name>A0A6C0JVX8_9ZZZZ</name>
<evidence type="ECO:0000259" key="1">
    <source>
        <dbReference type="PROSITE" id="PS50090"/>
    </source>
</evidence>
<dbReference type="InterPro" id="IPR009057">
    <property type="entry name" value="Homeodomain-like_sf"/>
</dbReference>
<evidence type="ECO:0000313" key="3">
    <source>
        <dbReference type="EMBL" id="QHU09669.1"/>
    </source>
</evidence>